<dbReference type="Pfam" id="PF00534">
    <property type="entry name" value="Glycos_transf_1"/>
    <property type="match status" value="1"/>
</dbReference>
<keyword evidence="4" id="KW-1185">Reference proteome</keyword>
<feature type="domain" description="Glycosyl transferase family 1" evidence="2">
    <location>
        <begin position="183"/>
        <end position="325"/>
    </location>
</feature>
<reference evidence="3 4" key="1">
    <citation type="submission" date="2019-03" db="EMBL/GenBank/DDBJ databases">
        <title>Complete Genome Sequence of Allofrancisella frigidaquae Strain SYSU 10HL1970 Isolated from Water-Cooling Systems in China.</title>
        <authorList>
            <person name="Ohrman C."/>
            <person name="Uneklint I."/>
            <person name="Sjodin A."/>
        </authorList>
    </citation>
    <scope>NUCLEOTIDE SEQUENCE [LARGE SCALE GENOMIC DNA]</scope>
    <source>
        <strain evidence="3 4">SYSU 10HL1970</strain>
    </source>
</reference>
<evidence type="ECO:0000259" key="2">
    <source>
        <dbReference type="Pfam" id="PF00534"/>
    </source>
</evidence>
<dbReference type="SUPFAM" id="SSF53756">
    <property type="entry name" value="UDP-Glycosyltransferase/glycogen phosphorylase"/>
    <property type="match status" value="1"/>
</dbReference>
<evidence type="ECO:0000313" key="3">
    <source>
        <dbReference type="EMBL" id="QIV94855.1"/>
    </source>
</evidence>
<evidence type="ECO:0000256" key="1">
    <source>
        <dbReference type="ARBA" id="ARBA00022679"/>
    </source>
</evidence>
<dbReference type="KEGG" id="afri:E3E15_05630"/>
<dbReference type="PANTHER" id="PTHR46401:SF2">
    <property type="entry name" value="GLYCOSYLTRANSFERASE WBBK-RELATED"/>
    <property type="match status" value="1"/>
</dbReference>
<accession>A0A6M3HUD3</accession>
<dbReference type="Gene3D" id="3.40.50.2000">
    <property type="entry name" value="Glycogen Phosphorylase B"/>
    <property type="match status" value="2"/>
</dbReference>
<protein>
    <submittedName>
        <fullName evidence="3">Glycosyltransferase family 1 protein</fullName>
    </submittedName>
</protein>
<dbReference type="GO" id="GO:0016757">
    <property type="term" value="F:glycosyltransferase activity"/>
    <property type="evidence" value="ECO:0007669"/>
    <property type="project" value="InterPro"/>
</dbReference>
<proteinExistence type="predicted"/>
<dbReference type="Proteomes" id="UP000503320">
    <property type="component" value="Chromosome"/>
</dbReference>
<name>A0A6M3HUD3_9GAMM</name>
<keyword evidence="1 3" id="KW-0808">Transferase</keyword>
<evidence type="ECO:0000313" key="4">
    <source>
        <dbReference type="Proteomes" id="UP000503320"/>
    </source>
</evidence>
<dbReference type="RefSeq" id="WP_172106924.1">
    <property type="nucleotide sequence ID" value="NZ_CP038017.1"/>
</dbReference>
<organism evidence="3 4">
    <name type="scientific">Allofrancisella frigidaquae</name>
    <dbReference type="NCBI Taxonomy" id="1085644"/>
    <lineage>
        <taxon>Bacteria</taxon>
        <taxon>Pseudomonadati</taxon>
        <taxon>Pseudomonadota</taxon>
        <taxon>Gammaproteobacteria</taxon>
        <taxon>Thiotrichales</taxon>
        <taxon>Francisellaceae</taxon>
        <taxon>Allofrancisella</taxon>
    </lineage>
</organism>
<dbReference type="InterPro" id="IPR001296">
    <property type="entry name" value="Glyco_trans_1"/>
</dbReference>
<gene>
    <name evidence="3" type="ORF">E3E15_05630</name>
</gene>
<dbReference type="EMBL" id="CP038017">
    <property type="protein sequence ID" value="QIV94855.1"/>
    <property type="molecule type" value="Genomic_DNA"/>
</dbReference>
<dbReference type="GO" id="GO:0009103">
    <property type="term" value="P:lipopolysaccharide biosynthetic process"/>
    <property type="evidence" value="ECO:0007669"/>
    <property type="project" value="TreeGrafter"/>
</dbReference>
<dbReference type="PANTHER" id="PTHR46401">
    <property type="entry name" value="GLYCOSYLTRANSFERASE WBBK-RELATED"/>
    <property type="match status" value="1"/>
</dbReference>
<dbReference type="AlphaFoldDB" id="A0A6M3HUD3"/>
<sequence length="333" mass="39262">MNIVINNPAAKSGGALAILKSYLEQALQDKRNSYYFFVSLNSLAQYESSNVKIFNIGKQNRIKRIFWDNYLFSKELKRKNIKPDTIISLQNTPLNVSGNIEQIVYFHQALSISDKQWNIFRKDERIFWFYRNIYPFFIRMGLNRVSRVIVQTRWVKKAFAEKFKYNTNNIEIVRPEIKDIDISSINDIPKTKFRIFYPAAPIKYKNHHLIIEWLSKLDSDFECVFTFSKSDSKRLYDLIIEKRLENKIKLVGNLSYDRVLEYYKSSDLLLFPSDIETFGLPLVEAQLFDLKILVSDQPYSREVLEGYKDVIYVNTQSNDVLKPVNFILNLIHG</sequence>